<dbReference type="EMBL" id="BAABIL010000310">
    <property type="protein sequence ID" value="GAA4980786.1"/>
    <property type="molecule type" value="Genomic_DNA"/>
</dbReference>
<keyword evidence="2" id="KW-1185">Reference proteome</keyword>
<protein>
    <recommendedName>
        <fullName evidence="3">Phosphotransacetylase</fullName>
    </recommendedName>
</protein>
<dbReference type="Pfam" id="PF20544">
    <property type="entry name" value="DUF6758"/>
    <property type="match status" value="1"/>
</dbReference>
<dbReference type="InterPro" id="IPR046646">
    <property type="entry name" value="DUF6758"/>
</dbReference>
<gene>
    <name evidence="1" type="ORF">GCM10023225_21090</name>
</gene>
<accession>A0ABP9HWN8</accession>
<proteinExistence type="predicted"/>
<evidence type="ECO:0000313" key="1">
    <source>
        <dbReference type="EMBL" id="GAA4980786.1"/>
    </source>
</evidence>
<organism evidence="1 2">
    <name type="scientific">Kineococcus glutinatus</name>
    <dbReference type="NCBI Taxonomy" id="1070872"/>
    <lineage>
        <taxon>Bacteria</taxon>
        <taxon>Bacillati</taxon>
        <taxon>Actinomycetota</taxon>
        <taxon>Actinomycetes</taxon>
        <taxon>Kineosporiales</taxon>
        <taxon>Kineosporiaceae</taxon>
        <taxon>Kineococcus</taxon>
    </lineage>
</organism>
<dbReference type="Proteomes" id="UP001501195">
    <property type="component" value="Unassembled WGS sequence"/>
</dbReference>
<reference evidence="2" key="1">
    <citation type="journal article" date="2019" name="Int. J. Syst. Evol. Microbiol.">
        <title>The Global Catalogue of Microorganisms (GCM) 10K type strain sequencing project: providing services to taxonomists for standard genome sequencing and annotation.</title>
        <authorList>
            <consortium name="The Broad Institute Genomics Platform"/>
            <consortium name="The Broad Institute Genome Sequencing Center for Infectious Disease"/>
            <person name="Wu L."/>
            <person name="Ma J."/>
        </authorList>
    </citation>
    <scope>NUCLEOTIDE SEQUENCE [LARGE SCALE GENOMIC DNA]</scope>
    <source>
        <strain evidence="2">JCM 18126</strain>
    </source>
</reference>
<evidence type="ECO:0008006" key="3">
    <source>
        <dbReference type="Google" id="ProtNLM"/>
    </source>
</evidence>
<comment type="caution">
    <text evidence="1">The sequence shown here is derived from an EMBL/GenBank/DDBJ whole genome shotgun (WGS) entry which is preliminary data.</text>
</comment>
<sequence length="211" mass="22264">MRPPTIWRSTWTCPSHGDVVPLHPAQRADTEHLEWLASCSDVPVWLPWPLPAGWLVTGVRCARDGRSGRAQAVAMAVSGPNPLRSPAEQPVADALLVSEVPGTGLGAHLAGRLDVDPGDGLLDGPPVAKVHAAGASAPLWEVDGAPGDRSVFVGEAGGVWLWVVLWPRSASSLLEHDIDLVDVRDPGHTLDVPCGAMSPHLQWETAPRAAS</sequence>
<name>A0ABP9HWN8_9ACTN</name>
<evidence type="ECO:0000313" key="2">
    <source>
        <dbReference type="Proteomes" id="UP001501195"/>
    </source>
</evidence>